<evidence type="ECO:0000313" key="7">
    <source>
        <dbReference type="EMBL" id="KAL3797953.1"/>
    </source>
</evidence>
<accession>A0ABD3QDF0</accession>
<comment type="subcellular location">
    <subcellularLocation>
        <location evidence="1">Membrane</location>
    </subcellularLocation>
</comment>
<keyword evidence="3 5" id="KW-1133">Transmembrane helix</keyword>
<evidence type="ECO:0000259" key="6">
    <source>
        <dbReference type="Pfam" id="PF04116"/>
    </source>
</evidence>
<evidence type="ECO:0000256" key="5">
    <source>
        <dbReference type="SAM" id="Phobius"/>
    </source>
</evidence>
<evidence type="ECO:0000256" key="4">
    <source>
        <dbReference type="ARBA" id="ARBA00023136"/>
    </source>
</evidence>
<organism evidence="7 8">
    <name type="scientific">Cyclotella cryptica</name>
    <dbReference type="NCBI Taxonomy" id="29204"/>
    <lineage>
        <taxon>Eukaryota</taxon>
        <taxon>Sar</taxon>
        <taxon>Stramenopiles</taxon>
        <taxon>Ochrophyta</taxon>
        <taxon>Bacillariophyta</taxon>
        <taxon>Coscinodiscophyceae</taxon>
        <taxon>Thalassiosirophycidae</taxon>
        <taxon>Stephanodiscales</taxon>
        <taxon>Stephanodiscaceae</taxon>
        <taxon>Cyclotella</taxon>
    </lineage>
</organism>
<keyword evidence="2 5" id="KW-0812">Transmembrane</keyword>
<evidence type="ECO:0000256" key="1">
    <source>
        <dbReference type="ARBA" id="ARBA00004370"/>
    </source>
</evidence>
<evidence type="ECO:0000313" key="8">
    <source>
        <dbReference type="Proteomes" id="UP001516023"/>
    </source>
</evidence>
<comment type="caution">
    <text evidence="7">The sequence shown here is derived from an EMBL/GenBank/DDBJ whole genome shotgun (WGS) entry which is preliminary data.</text>
</comment>
<keyword evidence="8" id="KW-1185">Reference proteome</keyword>
<evidence type="ECO:0000256" key="2">
    <source>
        <dbReference type="ARBA" id="ARBA00022692"/>
    </source>
</evidence>
<sequence length="347" mass="39972">MIHHNIVNHLVGMAQRLASTIPIASKDDSIPDLVNQIVTKSTTALCLRDLLVLTIYVVAALELVSNATYHIPKALCKVSSIPVRGKHLDRFSTKDWIFITINKCMTGVFIYCYFGYLWSVRKNERNDHHAHGDEHTDGHRSFEHNCCAGGRGIWNLEEISLMNTFLPIPVLFVTYDFFYTLLHWFLHIKSIYSYIHKHHHHQKAPSRANIDAVNVHPLEFFLGEFNHVLSLHLVVKGIPLWGFHGMDVSWVGALIFITVGGILAGLNHTRHDVAFRVMKKEKMGWTLYDSKHHDVHHRIPQSNYGQYTVLWDRIFGTFREYDENDRVNPAYQLDPVTGQTIKSTKEE</sequence>
<feature type="transmembrane region" description="Helical" evidence="5">
    <location>
        <begin position="248"/>
        <end position="266"/>
    </location>
</feature>
<gene>
    <name evidence="7" type="ORF">HJC23_013191</name>
</gene>
<protein>
    <recommendedName>
        <fullName evidence="6">Fatty acid hydroxylase domain-containing protein</fullName>
    </recommendedName>
</protein>
<dbReference type="EMBL" id="JABMIG020000050">
    <property type="protein sequence ID" value="KAL3797953.1"/>
    <property type="molecule type" value="Genomic_DNA"/>
</dbReference>
<dbReference type="Pfam" id="PF04116">
    <property type="entry name" value="FA_hydroxylase"/>
    <property type="match status" value="1"/>
</dbReference>
<evidence type="ECO:0000256" key="3">
    <source>
        <dbReference type="ARBA" id="ARBA00022989"/>
    </source>
</evidence>
<feature type="domain" description="Fatty acid hydroxylase" evidence="6">
    <location>
        <begin position="170"/>
        <end position="317"/>
    </location>
</feature>
<feature type="transmembrane region" description="Helical" evidence="5">
    <location>
        <begin position="165"/>
        <end position="186"/>
    </location>
</feature>
<feature type="transmembrane region" description="Helical" evidence="5">
    <location>
        <begin position="50"/>
        <end position="71"/>
    </location>
</feature>
<dbReference type="AlphaFoldDB" id="A0ABD3QDF0"/>
<dbReference type="GO" id="GO:0016020">
    <property type="term" value="C:membrane"/>
    <property type="evidence" value="ECO:0007669"/>
    <property type="project" value="UniProtKB-SubCell"/>
</dbReference>
<name>A0ABD3QDF0_9STRA</name>
<dbReference type="InterPro" id="IPR006694">
    <property type="entry name" value="Fatty_acid_hydroxylase"/>
</dbReference>
<proteinExistence type="predicted"/>
<feature type="transmembrane region" description="Helical" evidence="5">
    <location>
        <begin position="96"/>
        <end position="118"/>
    </location>
</feature>
<dbReference type="PANTHER" id="PTHR11863">
    <property type="entry name" value="STEROL DESATURASE"/>
    <property type="match status" value="1"/>
</dbReference>
<keyword evidence="4 5" id="KW-0472">Membrane</keyword>
<dbReference type="Proteomes" id="UP001516023">
    <property type="component" value="Unassembled WGS sequence"/>
</dbReference>
<dbReference type="InterPro" id="IPR050307">
    <property type="entry name" value="Sterol_Desaturase_Related"/>
</dbReference>
<reference evidence="7 8" key="1">
    <citation type="journal article" date="2020" name="G3 (Bethesda)">
        <title>Improved Reference Genome for Cyclotella cryptica CCMP332, a Model for Cell Wall Morphogenesis, Salinity Adaptation, and Lipid Production in Diatoms (Bacillariophyta).</title>
        <authorList>
            <person name="Roberts W.R."/>
            <person name="Downey K.M."/>
            <person name="Ruck E.C."/>
            <person name="Traller J.C."/>
            <person name="Alverson A.J."/>
        </authorList>
    </citation>
    <scope>NUCLEOTIDE SEQUENCE [LARGE SCALE GENOMIC DNA]</scope>
    <source>
        <strain evidence="7 8">CCMP332</strain>
    </source>
</reference>